<comment type="caution">
    <text evidence="1">The sequence shown here is derived from an EMBL/GenBank/DDBJ whole genome shotgun (WGS) entry which is preliminary data.</text>
</comment>
<reference evidence="1" key="1">
    <citation type="submission" date="2021-01" db="EMBL/GenBank/DDBJ databases">
        <title>Whole genome shotgun sequence of Acrocarpospora phusangensis NBRC 108782.</title>
        <authorList>
            <person name="Komaki H."/>
            <person name="Tamura T."/>
        </authorList>
    </citation>
    <scope>NUCLEOTIDE SEQUENCE</scope>
    <source>
        <strain evidence="1">NBRC 108782</strain>
    </source>
</reference>
<dbReference type="Proteomes" id="UP000640052">
    <property type="component" value="Unassembled WGS sequence"/>
</dbReference>
<sequence length="201" mass="21295">MSRSRRRGTNQLTQEARALAQVQLGSVRQDLRDLVAELGDALDEIARVRSGEIRVLALGHAASMKSTMLRLLLGDSGVLNVGAGAISASATEIRLMPSDGSPATPSTQVRTLTEKAARRRARALLGIAGPDDARTLDELAQVQHQNAASRPYSAFMGLCLTRKPVRSGPAAVLALGDMSASSLKSLVITQRMRGGCWPIIG</sequence>
<proteinExistence type="predicted"/>
<name>A0A919QHY4_9ACTN</name>
<protein>
    <submittedName>
        <fullName evidence="1">Uncharacterized protein</fullName>
    </submittedName>
</protein>
<dbReference type="RefSeq" id="WP_204045738.1">
    <property type="nucleotide sequence ID" value="NZ_BOOA01000109.1"/>
</dbReference>
<accession>A0A919QHY4</accession>
<gene>
    <name evidence="1" type="ORF">Aph01nite_74330</name>
</gene>
<evidence type="ECO:0000313" key="1">
    <source>
        <dbReference type="EMBL" id="GIH29123.1"/>
    </source>
</evidence>
<keyword evidence="2" id="KW-1185">Reference proteome</keyword>
<evidence type="ECO:0000313" key="2">
    <source>
        <dbReference type="Proteomes" id="UP000640052"/>
    </source>
</evidence>
<organism evidence="1 2">
    <name type="scientific">Acrocarpospora phusangensis</name>
    <dbReference type="NCBI Taxonomy" id="1070424"/>
    <lineage>
        <taxon>Bacteria</taxon>
        <taxon>Bacillati</taxon>
        <taxon>Actinomycetota</taxon>
        <taxon>Actinomycetes</taxon>
        <taxon>Streptosporangiales</taxon>
        <taxon>Streptosporangiaceae</taxon>
        <taxon>Acrocarpospora</taxon>
    </lineage>
</organism>
<dbReference type="AlphaFoldDB" id="A0A919QHY4"/>
<dbReference type="EMBL" id="BOOA01000109">
    <property type="protein sequence ID" value="GIH29123.1"/>
    <property type="molecule type" value="Genomic_DNA"/>
</dbReference>